<keyword evidence="1 2" id="KW-0129">CBS domain</keyword>
<dbReference type="RefSeq" id="WP_175452531.1">
    <property type="nucleotide sequence ID" value="NZ_FMWD01000006.1"/>
</dbReference>
<feature type="domain" description="CBS" evidence="3">
    <location>
        <begin position="7"/>
        <end position="66"/>
    </location>
</feature>
<proteinExistence type="predicted"/>
<dbReference type="Gene3D" id="3.10.580.10">
    <property type="entry name" value="CBS-domain"/>
    <property type="match status" value="1"/>
</dbReference>
<evidence type="ECO:0000256" key="1">
    <source>
        <dbReference type="ARBA" id="ARBA00023122"/>
    </source>
</evidence>
<dbReference type="Pfam" id="PF00571">
    <property type="entry name" value="CBS"/>
    <property type="match status" value="2"/>
</dbReference>
<dbReference type="EMBL" id="FMWD01000006">
    <property type="protein sequence ID" value="SCZ61167.1"/>
    <property type="molecule type" value="Genomic_DNA"/>
</dbReference>
<dbReference type="CDD" id="cd04623">
    <property type="entry name" value="CBS_pair_bac_euk"/>
    <property type="match status" value="1"/>
</dbReference>
<sequence length="152" mass="17338">MDVKYLLRRKESANHFGVSPEQRLTDAVRLMMQHRIGSLVVMEDEKLVGIISERDVMRAADDHLDRFRDVQVKDVMTSDPVTCTAEMTVDDAMDTLLHNATGNRIRHLPVLSDGQLVGVISIGDIIQALLTETRFENRLLKHYIKNWPEEGL</sequence>
<dbReference type="InterPro" id="IPR046342">
    <property type="entry name" value="CBS_dom_sf"/>
</dbReference>
<dbReference type="PROSITE" id="PS51371">
    <property type="entry name" value="CBS"/>
    <property type="match status" value="2"/>
</dbReference>
<evidence type="ECO:0000313" key="4">
    <source>
        <dbReference type="EMBL" id="SCZ61167.1"/>
    </source>
</evidence>
<dbReference type="SUPFAM" id="SSF54631">
    <property type="entry name" value="CBS-domain pair"/>
    <property type="match status" value="1"/>
</dbReference>
<dbReference type="Proteomes" id="UP000199648">
    <property type="component" value="Unassembled WGS sequence"/>
</dbReference>
<evidence type="ECO:0000256" key="2">
    <source>
        <dbReference type="PROSITE-ProRule" id="PRU00703"/>
    </source>
</evidence>
<dbReference type="InterPro" id="IPR000644">
    <property type="entry name" value="CBS_dom"/>
</dbReference>
<dbReference type="AlphaFoldDB" id="A0A1G5QHG5"/>
<keyword evidence="5" id="KW-1185">Reference proteome</keyword>
<reference evidence="4 5" key="1">
    <citation type="submission" date="2016-10" db="EMBL/GenBank/DDBJ databases">
        <authorList>
            <person name="de Groot N.N."/>
        </authorList>
    </citation>
    <scope>NUCLEOTIDE SEQUENCE [LARGE SCALE GENOMIC DNA]</scope>
    <source>
        <strain evidence="4 5">HLD2</strain>
    </source>
</reference>
<gene>
    <name evidence="4" type="ORF">SAMN03097708_02094</name>
</gene>
<accession>A0A1G5QHG5</accession>
<evidence type="ECO:0000259" key="3">
    <source>
        <dbReference type="PROSITE" id="PS51371"/>
    </source>
</evidence>
<dbReference type="InterPro" id="IPR044725">
    <property type="entry name" value="CBSX3_CBS_dom"/>
</dbReference>
<dbReference type="SMART" id="SM00116">
    <property type="entry name" value="CBS"/>
    <property type="match status" value="2"/>
</dbReference>
<feature type="domain" description="CBS" evidence="3">
    <location>
        <begin position="76"/>
        <end position="135"/>
    </location>
</feature>
<dbReference type="STRING" id="415747.SAMN03097708_02094"/>
<protein>
    <submittedName>
        <fullName evidence="4">CBS domain-containing protein</fullName>
    </submittedName>
</protein>
<dbReference type="InterPro" id="IPR051257">
    <property type="entry name" value="Diverse_CBS-Domain"/>
</dbReference>
<evidence type="ECO:0000313" key="5">
    <source>
        <dbReference type="Proteomes" id="UP000199648"/>
    </source>
</evidence>
<name>A0A1G5QHG5_9GAMM</name>
<organism evidence="4 5">
    <name type="scientific">Thiohalomonas denitrificans</name>
    <dbReference type="NCBI Taxonomy" id="415747"/>
    <lineage>
        <taxon>Bacteria</taxon>
        <taxon>Pseudomonadati</taxon>
        <taxon>Pseudomonadota</taxon>
        <taxon>Gammaproteobacteria</taxon>
        <taxon>Thiohalomonadales</taxon>
        <taxon>Thiohalomonadaceae</taxon>
        <taxon>Thiohalomonas</taxon>
    </lineage>
</organism>
<dbReference type="PANTHER" id="PTHR43080:SF2">
    <property type="entry name" value="CBS DOMAIN-CONTAINING PROTEIN"/>
    <property type="match status" value="1"/>
</dbReference>
<dbReference type="PANTHER" id="PTHR43080">
    <property type="entry name" value="CBS DOMAIN-CONTAINING PROTEIN CBSX3, MITOCHONDRIAL"/>
    <property type="match status" value="1"/>
</dbReference>